<reference evidence="1 2" key="1">
    <citation type="submission" date="2020-08" db="EMBL/GenBank/DDBJ databases">
        <title>Genomic Encyclopedia of Type Strains, Phase IV (KMG-IV): sequencing the most valuable type-strain genomes for metagenomic binning, comparative biology and taxonomic classification.</title>
        <authorList>
            <person name="Goeker M."/>
        </authorList>
    </citation>
    <scope>NUCLEOTIDE SEQUENCE [LARGE SCALE GENOMIC DNA]</scope>
    <source>
        <strain evidence="1 2">DSM 103733</strain>
    </source>
</reference>
<dbReference type="OrthoDB" id="5559961at2"/>
<dbReference type="AlphaFoldDB" id="A0A841K816"/>
<proteinExistence type="predicted"/>
<gene>
    <name evidence="1" type="ORF">HNQ77_005245</name>
</gene>
<dbReference type="Proteomes" id="UP000538666">
    <property type="component" value="Unassembled WGS sequence"/>
</dbReference>
<organism evidence="1 2">
    <name type="scientific">Silvibacterium bohemicum</name>
    <dbReference type="NCBI Taxonomy" id="1577686"/>
    <lineage>
        <taxon>Bacteria</taxon>
        <taxon>Pseudomonadati</taxon>
        <taxon>Acidobacteriota</taxon>
        <taxon>Terriglobia</taxon>
        <taxon>Terriglobales</taxon>
        <taxon>Acidobacteriaceae</taxon>
        <taxon>Silvibacterium</taxon>
    </lineage>
</organism>
<keyword evidence="2" id="KW-1185">Reference proteome</keyword>
<dbReference type="RefSeq" id="WP_050060218.1">
    <property type="nucleotide sequence ID" value="NZ_JACHEK010000013.1"/>
</dbReference>
<protein>
    <submittedName>
        <fullName evidence="1">Uncharacterized protein</fullName>
    </submittedName>
</protein>
<evidence type="ECO:0000313" key="2">
    <source>
        <dbReference type="Proteomes" id="UP000538666"/>
    </source>
</evidence>
<evidence type="ECO:0000313" key="1">
    <source>
        <dbReference type="EMBL" id="MBB6147251.1"/>
    </source>
</evidence>
<dbReference type="SUPFAM" id="SSF63829">
    <property type="entry name" value="Calcium-dependent phosphotriesterase"/>
    <property type="match status" value="1"/>
</dbReference>
<sequence>MLLAASVYTTNSEKLRARWKLESGLPAVPGQKVHTPAVTGPKTTSSPLTWTKDDYTFLPVSELGPSLNPDQNYMGAFVVYDWDQHSIIWQADWGNYLGNPAGVCFADGQLYVSDFEASNIFEVSLDAEPGKLLKRISHPYFNDLHSLERTKRGLLSASCGTDLIIEVDRDGNLLWEWWAAEHGYSVTPSGEPRASGRGGEHRDKYYHTKFQATHLNCTTVRDRDEERYILCLLFHQGLLIQIDRSLPPEQQKGEIILEGLARPHALEKIPGGWILANTLAKELIVLDDNLKRKESIEYDGGWIQDCTRLPNGNILLNDVDNHVLVEFAGPQWKIVHKTEYPEAWRMGELVVVPVEHEAAFLAAQTQTTSV</sequence>
<accession>A0A841K816</accession>
<dbReference type="EMBL" id="JACHEK010000013">
    <property type="protein sequence ID" value="MBB6147251.1"/>
    <property type="molecule type" value="Genomic_DNA"/>
</dbReference>
<comment type="caution">
    <text evidence="1">The sequence shown here is derived from an EMBL/GenBank/DDBJ whole genome shotgun (WGS) entry which is preliminary data.</text>
</comment>
<name>A0A841K816_9BACT</name>